<accession>A0A368QM83</accession>
<dbReference type="SUPFAM" id="SSF49599">
    <property type="entry name" value="TRAF domain-like"/>
    <property type="match status" value="1"/>
</dbReference>
<dbReference type="AlphaFoldDB" id="A0A368QM83"/>
<evidence type="ECO:0000256" key="2">
    <source>
        <dbReference type="ARBA" id="ARBA00010846"/>
    </source>
</evidence>
<name>A0A368QM83_SETIT</name>
<gene>
    <name evidence="5" type="ORF">SETIT_3G336300v2</name>
</gene>
<comment type="similarity">
    <text evidence="2">Belongs to the Tdpoz family.</text>
</comment>
<feature type="domain" description="MATH" evidence="4">
    <location>
        <begin position="31"/>
        <end position="144"/>
    </location>
</feature>
<comment type="pathway">
    <text evidence="1">Protein modification; protein ubiquitination.</text>
</comment>
<evidence type="ECO:0000259" key="4">
    <source>
        <dbReference type="PROSITE" id="PS50144"/>
    </source>
</evidence>
<dbReference type="PROSITE" id="PS50144">
    <property type="entry name" value="MATH"/>
    <property type="match status" value="1"/>
</dbReference>
<evidence type="ECO:0000256" key="1">
    <source>
        <dbReference type="ARBA" id="ARBA00004906"/>
    </source>
</evidence>
<dbReference type="OrthoDB" id="670190at2759"/>
<dbReference type="SUPFAM" id="SSF54695">
    <property type="entry name" value="POZ domain"/>
    <property type="match status" value="1"/>
</dbReference>
<dbReference type="Gene3D" id="3.30.710.10">
    <property type="entry name" value="Potassium Channel Kv1.1, Chain A"/>
    <property type="match status" value="1"/>
</dbReference>
<dbReference type="PANTHER" id="PTHR26379:SF355">
    <property type="entry name" value="BTB DOMAIN-CONTAINING PROTEIN"/>
    <property type="match status" value="1"/>
</dbReference>
<evidence type="ECO:0008006" key="6">
    <source>
        <dbReference type="Google" id="ProtNLM"/>
    </source>
</evidence>
<dbReference type="Pfam" id="PF00651">
    <property type="entry name" value="BTB"/>
    <property type="match status" value="1"/>
</dbReference>
<dbReference type="OMA" id="AMETQGY"/>
<evidence type="ECO:0000313" key="5">
    <source>
        <dbReference type="EMBL" id="RCV18848.1"/>
    </source>
</evidence>
<organism evidence="5">
    <name type="scientific">Setaria italica</name>
    <name type="common">Foxtail millet</name>
    <name type="synonym">Panicum italicum</name>
    <dbReference type="NCBI Taxonomy" id="4555"/>
    <lineage>
        <taxon>Eukaryota</taxon>
        <taxon>Viridiplantae</taxon>
        <taxon>Streptophyta</taxon>
        <taxon>Embryophyta</taxon>
        <taxon>Tracheophyta</taxon>
        <taxon>Spermatophyta</taxon>
        <taxon>Magnoliopsida</taxon>
        <taxon>Liliopsida</taxon>
        <taxon>Poales</taxon>
        <taxon>Poaceae</taxon>
        <taxon>PACMAD clade</taxon>
        <taxon>Panicoideae</taxon>
        <taxon>Panicodae</taxon>
        <taxon>Paniceae</taxon>
        <taxon>Cenchrinae</taxon>
        <taxon>Setaria</taxon>
    </lineage>
</organism>
<reference evidence="5" key="1">
    <citation type="journal article" date="2012" name="Nat. Biotechnol.">
        <title>Reference genome sequence of the model plant Setaria.</title>
        <authorList>
            <person name="Bennetzen J.L."/>
            <person name="Schmutz J."/>
            <person name="Wang H."/>
            <person name="Percifield R."/>
            <person name="Hawkins J."/>
            <person name="Pontaroli A.C."/>
            <person name="Estep M."/>
            <person name="Feng L."/>
            <person name="Vaughn J.N."/>
            <person name="Grimwood J."/>
            <person name="Jenkins J."/>
            <person name="Barry K."/>
            <person name="Lindquist E."/>
            <person name="Hellsten U."/>
            <person name="Deshpande S."/>
            <person name="Wang X."/>
            <person name="Wu X."/>
            <person name="Mitros T."/>
            <person name="Triplett J."/>
            <person name="Yang X."/>
            <person name="Ye C.Y."/>
            <person name="Mauro-Herrera M."/>
            <person name="Wang L."/>
            <person name="Li P."/>
            <person name="Sharma M."/>
            <person name="Sharma R."/>
            <person name="Ronald P.C."/>
            <person name="Panaud O."/>
            <person name="Kellogg E.A."/>
            <person name="Brutnell T.P."/>
            <person name="Doust A.N."/>
            <person name="Tuskan G.A."/>
            <person name="Rokhsar D."/>
            <person name="Devos K.M."/>
        </authorList>
    </citation>
    <scope>NUCLEOTIDE SEQUENCE [LARGE SCALE GENOMIC DNA]</scope>
    <source>
        <strain evidence="5">Yugu1</strain>
    </source>
</reference>
<dbReference type="SMART" id="SM00225">
    <property type="entry name" value="BTB"/>
    <property type="match status" value="1"/>
</dbReference>
<dbReference type="Pfam" id="PF22486">
    <property type="entry name" value="MATH_2"/>
    <property type="match status" value="1"/>
</dbReference>
<dbReference type="InterPro" id="IPR045005">
    <property type="entry name" value="BPM1-6"/>
</dbReference>
<reference evidence="5" key="2">
    <citation type="submission" date="2015-07" db="EMBL/GenBank/DDBJ databases">
        <authorList>
            <person name="Noorani M."/>
        </authorList>
    </citation>
    <scope>NUCLEOTIDE SEQUENCE</scope>
    <source>
        <strain evidence="5">Yugu1</strain>
    </source>
</reference>
<dbReference type="Pfam" id="PF24570">
    <property type="entry name" value="BACK_BPM_SPOP"/>
    <property type="match status" value="1"/>
</dbReference>
<dbReference type="InterPro" id="IPR000210">
    <property type="entry name" value="BTB/POZ_dom"/>
</dbReference>
<evidence type="ECO:0000259" key="3">
    <source>
        <dbReference type="PROSITE" id="PS50097"/>
    </source>
</evidence>
<dbReference type="GO" id="GO:0016567">
    <property type="term" value="P:protein ubiquitination"/>
    <property type="evidence" value="ECO:0007669"/>
    <property type="project" value="InterPro"/>
</dbReference>
<dbReference type="CDD" id="cd00121">
    <property type="entry name" value="MATH"/>
    <property type="match status" value="1"/>
</dbReference>
<dbReference type="InterPro" id="IPR056423">
    <property type="entry name" value="BACK_BPM_SPOP"/>
</dbReference>
<dbReference type="Gene3D" id="1.25.40.420">
    <property type="match status" value="1"/>
</dbReference>
<feature type="domain" description="BTB" evidence="3">
    <location>
        <begin position="189"/>
        <end position="262"/>
    </location>
</feature>
<dbReference type="Gene3D" id="2.60.210.10">
    <property type="entry name" value="Apoptosis, Tumor Necrosis Factor Receptor Associated Protein 2, Chain A"/>
    <property type="match status" value="1"/>
</dbReference>
<dbReference type="EMBL" id="CM003530">
    <property type="protein sequence ID" value="RCV18848.1"/>
    <property type="molecule type" value="Genomic_DNA"/>
</dbReference>
<dbReference type="InterPro" id="IPR008974">
    <property type="entry name" value="TRAF-like"/>
</dbReference>
<dbReference type="PANTHER" id="PTHR26379">
    <property type="entry name" value="BTB/POZ AND MATH DOMAIN-CONTAINING PROTEIN 1"/>
    <property type="match status" value="1"/>
</dbReference>
<dbReference type="PROSITE" id="PS50097">
    <property type="entry name" value="BTB"/>
    <property type="match status" value="1"/>
</dbReference>
<protein>
    <recommendedName>
        <fullName evidence="6">BTB domain-containing protein</fullName>
    </recommendedName>
</protein>
<dbReference type="InterPro" id="IPR011333">
    <property type="entry name" value="SKP1/BTB/POZ_sf"/>
</dbReference>
<sequence length="360" mass="38868">MAAATTSAVLLSSAARRLSRSASSIITREVTGHHNLTIAGFAPSRKFPTDWTASSPAFDAAGHGWRITYHPNGNSWPEYVSLYLEPVDGGGRRFTLLDPAGNPVPRYTRSSRGVNYFDGEEMSKGDLEKSGCLEDNSFTVRCDITVIKNWTENTADGASNAALAAARVVLLPSDLHRDLSNLLWKKQGADVVIDVGGEATYDAHGCLLAARSPVFEAELFAVAKEKVPGGTVRRRMEVKGMEPRVFEALLCFVYTDALPEAEEGGPGRCRRHGAGPAHGGAELERLGLVCERIDMGTVTGTMVAAEQHGCRALKAACLEFLTRPGNLKAVMETEEFEKMRASCPSVMLELLVKQMAAKLI</sequence>
<dbReference type="InterPro" id="IPR002083">
    <property type="entry name" value="MATH/TRAF_dom"/>
</dbReference>
<proteinExistence type="inferred from homology"/>